<dbReference type="Pfam" id="PF13973">
    <property type="entry name" value="DUF4222"/>
    <property type="match status" value="1"/>
</dbReference>
<name>A0A6G4MER8_KLEPN</name>
<sequence length="104" mass="11823">MTIKNSGLAAGGRAHREIRPGDKWKDSRGEIVIIESYQSTRVTFYREGYNAPCVCAPDRLVREFIFVSSAPIDNESDIARVMQVHGAERIRVMREIIQERGSKK</sequence>
<reference evidence="2" key="1">
    <citation type="submission" date="2020-02" db="EMBL/GenBank/DDBJ databases">
        <title>WGS of Carbapenem-Resistant Entrobacteriaceae.</title>
        <authorList>
            <person name="Tokajian S."/>
            <person name="El Chaar M."/>
            <person name="El Khoury M."/>
        </authorList>
    </citation>
    <scope>NUCLEOTIDE SEQUENCE</scope>
    <source>
        <strain evidence="2">KPM_14</strain>
    </source>
</reference>
<evidence type="ECO:0000313" key="2">
    <source>
        <dbReference type="EMBL" id="NGF23881.1"/>
    </source>
</evidence>
<accession>A0A6G4MER8</accession>
<evidence type="ECO:0000256" key="1">
    <source>
        <dbReference type="SAM" id="MobiDB-lite"/>
    </source>
</evidence>
<gene>
    <name evidence="2" type="ORF">G5628_21455</name>
</gene>
<dbReference type="AlphaFoldDB" id="A0A6G4MER8"/>
<comment type="caution">
    <text evidence="2">The sequence shown here is derived from an EMBL/GenBank/DDBJ whole genome shotgun (WGS) entry which is preliminary data.</text>
</comment>
<organism evidence="2">
    <name type="scientific">Klebsiella pneumoniae</name>
    <dbReference type="NCBI Taxonomy" id="573"/>
    <lineage>
        <taxon>Bacteria</taxon>
        <taxon>Pseudomonadati</taxon>
        <taxon>Pseudomonadota</taxon>
        <taxon>Gammaproteobacteria</taxon>
        <taxon>Enterobacterales</taxon>
        <taxon>Enterobacteriaceae</taxon>
        <taxon>Klebsiella/Raoultella group</taxon>
        <taxon>Klebsiella</taxon>
        <taxon>Klebsiella pneumoniae complex</taxon>
    </lineage>
</organism>
<dbReference type="InterPro" id="IPR025317">
    <property type="entry name" value="DUF4222"/>
</dbReference>
<dbReference type="RefSeq" id="WP_163523741.1">
    <property type="nucleotide sequence ID" value="NZ_CBDACG010000013.1"/>
</dbReference>
<dbReference type="EMBL" id="JAAJTI010000007">
    <property type="protein sequence ID" value="NGF23881.1"/>
    <property type="molecule type" value="Genomic_DNA"/>
</dbReference>
<protein>
    <submittedName>
        <fullName evidence="2">DUF4222 domain-containing protein</fullName>
    </submittedName>
</protein>
<proteinExistence type="predicted"/>
<feature type="region of interest" description="Disordered" evidence="1">
    <location>
        <begin position="1"/>
        <end position="21"/>
    </location>
</feature>